<reference evidence="1" key="2">
    <citation type="journal article" date="2022" name="New Phytol.">
        <title>Evolutionary transition to the ectomycorrhizal habit in the genomes of a hyperdiverse lineage of mushroom-forming fungi.</title>
        <authorList>
            <person name="Looney B."/>
            <person name="Miyauchi S."/>
            <person name="Morin E."/>
            <person name="Drula E."/>
            <person name="Courty P.E."/>
            <person name="Kohler A."/>
            <person name="Kuo A."/>
            <person name="LaButti K."/>
            <person name="Pangilinan J."/>
            <person name="Lipzen A."/>
            <person name="Riley R."/>
            <person name="Andreopoulos W."/>
            <person name="He G."/>
            <person name="Johnson J."/>
            <person name="Nolan M."/>
            <person name="Tritt A."/>
            <person name="Barry K.W."/>
            <person name="Grigoriev I.V."/>
            <person name="Nagy L.G."/>
            <person name="Hibbett D."/>
            <person name="Henrissat B."/>
            <person name="Matheny P.B."/>
            <person name="Labbe J."/>
            <person name="Martin F.M."/>
        </authorList>
    </citation>
    <scope>NUCLEOTIDE SEQUENCE</scope>
    <source>
        <strain evidence="1">FP105234-sp</strain>
    </source>
</reference>
<gene>
    <name evidence="1" type="ORF">FA95DRAFT_1562237</name>
</gene>
<organism evidence="1 2">
    <name type="scientific">Auriscalpium vulgare</name>
    <dbReference type="NCBI Taxonomy" id="40419"/>
    <lineage>
        <taxon>Eukaryota</taxon>
        <taxon>Fungi</taxon>
        <taxon>Dikarya</taxon>
        <taxon>Basidiomycota</taxon>
        <taxon>Agaricomycotina</taxon>
        <taxon>Agaricomycetes</taxon>
        <taxon>Russulales</taxon>
        <taxon>Auriscalpiaceae</taxon>
        <taxon>Auriscalpium</taxon>
    </lineage>
</organism>
<dbReference type="Proteomes" id="UP000814033">
    <property type="component" value="Unassembled WGS sequence"/>
</dbReference>
<accession>A0ACB8RLG1</accession>
<proteinExistence type="predicted"/>
<dbReference type="EMBL" id="MU275983">
    <property type="protein sequence ID" value="KAI0044430.1"/>
    <property type="molecule type" value="Genomic_DNA"/>
</dbReference>
<evidence type="ECO:0000313" key="1">
    <source>
        <dbReference type="EMBL" id="KAI0044430.1"/>
    </source>
</evidence>
<evidence type="ECO:0000313" key="2">
    <source>
        <dbReference type="Proteomes" id="UP000814033"/>
    </source>
</evidence>
<keyword evidence="2" id="KW-1185">Reference proteome</keyword>
<protein>
    <submittedName>
        <fullName evidence="1">Uncharacterized protein</fullName>
    </submittedName>
</protein>
<sequence>MASGSGADHADAEPDDSAQSLSLRPRRACTKKPAARPVDRTQYAGVKKEQKAKGQPRAKRGRVSVLPTLPLEILHEIFGHLPPDALIKLTRTSKAFRQFLLSRQSLFLWKDSYNLVPDAPPCPEDMSVRSWAHLLFGGAYCYTCGTKNVSTILFVLRRRACTFCAKQHLLDASDASERFGVALADLEGVPHIRDNYMAYYWWDEDLDVLREELDALLARHRGKKSAAYKSHLDEVRAAKKAATDVKLKHHDICQIWDDERARKRTQHLTDIKEKRFEDIKTRLLALDYAASEIDAIRGHREVLVPKPMTDRVWARINQSLVDELLQRREHELQLERHRREVMRDMALADAWAAYARTLPAHVAAIVVGLSPHSIPSIAATVEPDEERSPALETRIKAAILDAHSEVMERIRNHAERLLALLPLPSPVPPPSTETVLSNEFLTGTMGGLALATSHFSCDAHHIPRLLGSTGMEMLAHFCVQPRFSEERRDVVLRLLDALHMDPETTTAHDLDRTEAQFVCMQCPVAKIRRGKMSVIGRNAMYWRACWRLLNETETQLARECFVPRGPRDSRHWGCGHCTVHLNTTDYFRPDAWLPQTVVLAHIKEEHAISSPVLGVDYFHNPRTSFSYADGALAMDS</sequence>
<comment type="caution">
    <text evidence="1">The sequence shown here is derived from an EMBL/GenBank/DDBJ whole genome shotgun (WGS) entry which is preliminary data.</text>
</comment>
<name>A0ACB8RLG1_9AGAM</name>
<reference evidence="1" key="1">
    <citation type="submission" date="2021-02" db="EMBL/GenBank/DDBJ databases">
        <authorList>
            <consortium name="DOE Joint Genome Institute"/>
            <person name="Ahrendt S."/>
            <person name="Looney B.P."/>
            <person name="Miyauchi S."/>
            <person name="Morin E."/>
            <person name="Drula E."/>
            <person name="Courty P.E."/>
            <person name="Chicoki N."/>
            <person name="Fauchery L."/>
            <person name="Kohler A."/>
            <person name="Kuo A."/>
            <person name="Labutti K."/>
            <person name="Pangilinan J."/>
            <person name="Lipzen A."/>
            <person name="Riley R."/>
            <person name="Andreopoulos W."/>
            <person name="He G."/>
            <person name="Johnson J."/>
            <person name="Barry K.W."/>
            <person name="Grigoriev I.V."/>
            <person name="Nagy L."/>
            <person name="Hibbett D."/>
            <person name="Henrissat B."/>
            <person name="Matheny P.B."/>
            <person name="Labbe J."/>
            <person name="Martin F."/>
        </authorList>
    </citation>
    <scope>NUCLEOTIDE SEQUENCE</scope>
    <source>
        <strain evidence="1">FP105234-sp</strain>
    </source>
</reference>